<gene>
    <name evidence="2" type="ORF">IAC52_02960</name>
</gene>
<dbReference type="Proteomes" id="UP000824070">
    <property type="component" value="Unassembled WGS sequence"/>
</dbReference>
<organism evidence="2 3">
    <name type="scientific">Candidatus Alloenteromonas pullicola</name>
    <dbReference type="NCBI Taxonomy" id="2840784"/>
    <lineage>
        <taxon>Bacteria</taxon>
        <taxon>Bacillati</taxon>
        <taxon>Bacillota</taxon>
        <taxon>Bacillota incertae sedis</taxon>
        <taxon>Candidatus Alloenteromonas</taxon>
    </lineage>
</organism>
<proteinExistence type="predicted"/>
<name>A0A9D1LNR4_9FIRM</name>
<sequence length="296" mass="33489">MNKKPLLLMLPIALLASCTAPTDGPFPSTGDSTSPSSSSILMTQAVMGMDMLSSIAPATNAKARAMTPSEEQALANELLGYVAEFDNIIGYSPSEIKEEVSDNPDYQYLYTLTLEGDVYSLYFNKTDERYEVDYDDHEQEEETTYRFDGLAIKDGVTFDFTGFYTQEKEGREVETELEFNFLLDRNNYVSFTQEMEDGENEYEITLVENGRRVMEKEFEIELSRNGTIEIGFEITENGTNKEVELTKTNRNGETVFLIEYEQKGEEFAIVKVEERETGTVLVLTFAGSTNTYEMAI</sequence>
<dbReference type="PROSITE" id="PS51257">
    <property type="entry name" value="PROKAR_LIPOPROTEIN"/>
    <property type="match status" value="1"/>
</dbReference>
<feature type="signal peptide" evidence="1">
    <location>
        <begin position="1"/>
        <end position="22"/>
    </location>
</feature>
<accession>A0A9D1LNR4</accession>
<keyword evidence="1" id="KW-0732">Signal</keyword>
<feature type="chain" id="PRO_5039366681" description="Lipoprotein" evidence="1">
    <location>
        <begin position="23"/>
        <end position="296"/>
    </location>
</feature>
<evidence type="ECO:0000313" key="2">
    <source>
        <dbReference type="EMBL" id="HIU45241.1"/>
    </source>
</evidence>
<comment type="caution">
    <text evidence="2">The sequence shown here is derived from an EMBL/GenBank/DDBJ whole genome shotgun (WGS) entry which is preliminary data.</text>
</comment>
<dbReference type="AlphaFoldDB" id="A0A9D1LNR4"/>
<dbReference type="EMBL" id="DVMV01000019">
    <property type="protein sequence ID" value="HIU45241.1"/>
    <property type="molecule type" value="Genomic_DNA"/>
</dbReference>
<reference evidence="2" key="2">
    <citation type="journal article" date="2021" name="PeerJ">
        <title>Extensive microbial diversity within the chicken gut microbiome revealed by metagenomics and culture.</title>
        <authorList>
            <person name="Gilroy R."/>
            <person name="Ravi A."/>
            <person name="Getino M."/>
            <person name="Pursley I."/>
            <person name="Horton D.L."/>
            <person name="Alikhan N.F."/>
            <person name="Baker D."/>
            <person name="Gharbi K."/>
            <person name="Hall N."/>
            <person name="Watson M."/>
            <person name="Adriaenssens E.M."/>
            <person name="Foster-Nyarko E."/>
            <person name="Jarju S."/>
            <person name="Secka A."/>
            <person name="Antonio M."/>
            <person name="Oren A."/>
            <person name="Chaudhuri R.R."/>
            <person name="La Ragione R."/>
            <person name="Hildebrand F."/>
            <person name="Pallen M.J."/>
        </authorList>
    </citation>
    <scope>NUCLEOTIDE SEQUENCE</scope>
    <source>
        <strain evidence="2">ChiGjej1B1-22543</strain>
    </source>
</reference>
<protein>
    <recommendedName>
        <fullName evidence="4">Lipoprotein</fullName>
    </recommendedName>
</protein>
<evidence type="ECO:0000256" key="1">
    <source>
        <dbReference type="SAM" id="SignalP"/>
    </source>
</evidence>
<reference evidence="2" key="1">
    <citation type="submission" date="2020-10" db="EMBL/GenBank/DDBJ databases">
        <authorList>
            <person name="Gilroy R."/>
        </authorList>
    </citation>
    <scope>NUCLEOTIDE SEQUENCE</scope>
    <source>
        <strain evidence="2">ChiGjej1B1-22543</strain>
    </source>
</reference>
<evidence type="ECO:0008006" key="4">
    <source>
        <dbReference type="Google" id="ProtNLM"/>
    </source>
</evidence>
<evidence type="ECO:0000313" key="3">
    <source>
        <dbReference type="Proteomes" id="UP000824070"/>
    </source>
</evidence>